<sequence length="89" mass="9508">MVAEFHAFCGGKDVYVRNFVIEATDRQIRTIVEHVDGYAIAPSIICMLVDDSAQPGGNLHGGPDLIDVLGHKEAILACRECLASTPAAI</sequence>
<dbReference type="Proteomes" id="UP000321085">
    <property type="component" value="Unassembled WGS sequence"/>
</dbReference>
<protein>
    <submittedName>
        <fullName evidence="1">Uncharacterized protein</fullName>
    </submittedName>
</protein>
<name>A0A512BNJ7_9HYPH</name>
<evidence type="ECO:0000313" key="2">
    <source>
        <dbReference type="Proteomes" id="UP000321085"/>
    </source>
</evidence>
<gene>
    <name evidence="1" type="ORF">MAE02_12250</name>
</gene>
<proteinExistence type="predicted"/>
<dbReference type="EMBL" id="BJYU01000011">
    <property type="protein sequence ID" value="GEO13529.1"/>
    <property type="molecule type" value="Genomic_DNA"/>
</dbReference>
<reference evidence="1 2" key="1">
    <citation type="submission" date="2019-07" db="EMBL/GenBank/DDBJ databases">
        <title>Whole genome shotgun sequence of Microvirga aerophila NBRC 106136.</title>
        <authorList>
            <person name="Hosoyama A."/>
            <person name="Uohara A."/>
            <person name="Ohji S."/>
            <person name="Ichikawa N."/>
        </authorList>
    </citation>
    <scope>NUCLEOTIDE SEQUENCE [LARGE SCALE GENOMIC DNA]</scope>
    <source>
        <strain evidence="1 2">NBRC 106136</strain>
    </source>
</reference>
<keyword evidence="2" id="KW-1185">Reference proteome</keyword>
<dbReference type="AlphaFoldDB" id="A0A512BNJ7"/>
<accession>A0A512BNJ7</accession>
<organism evidence="1 2">
    <name type="scientific">Microvirga aerophila</name>
    <dbReference type="NCBI Taxonomy" id="670291"/>
    <lineage>
        <taxon>Bacteria</taxon>
        <taxon>Pseudomonadati</taxon>
        <taxon>Pseudomonadota</taxon>
        <taxon>Alphaproteobacteria</taxon>
        <taxon>Hyphomicrobiales</taxon>
        <taxon>Methylobacteriaceae</taxon>
        <taxon>Microvirga</taxon>
    </lineage>
</organism>
<evidence type="ECO:0000313" key="1">
    <source>
        <dbReference type="EMBL" id="GEO13529.1"/>
    </source>
</evidence>
<comment type="caution">
    <text evidence="1">The sequence shown here is derived from an EMBL/GenBank/DDBJ whole genome shotgun (WGS) entry which is preliminary data.</text>
</comment>